<gene>
    <name evidence="1" type="ORF">E2636_11680</name>
</gene>
<accession>A0A4P7A1I9</accession>
<dbReference type="Proteomes" id="UP000294292">
    <property type="component" value="Chromosome"/>
</dbReference>
<organism evidence="1 2">
    <name type="scientific">Paenisporosarcina antarctica</name>
    <dbReference type="NCBI Taxonomy" id="417367"/>
    <lineage>
        <taxon>Bacteria</taxon>
        <taxon>Bacillati</taxon>
        <taxon>Bacillota</taxon>
        <taxon>Bacilli</taxon>
        <taxon>Bacillales</taxon>
        <taxon>Caryophanaceae</taxon>
        <taxon>Paenisporosarcina</taxon>
    </lineage>
</organism>
<dbReference type="KEGG" id="panc:E2636_11680"/>
<name>A0A4P7A1I9_9BACL</name>
<sequence>MLDWTSVALYFAYLGWAEGNSYSIYMLHPLRLNKNNWRTKILCSCYIIRGKNPES</sequence>
<dbReference type="EMBL" id="CP038015">
    <property type="protein sequence ID" value="QBP41766.1"/>
    <property type="molecule type" value="Genomic_DNA"/>
</dbReference>
<reference evidence="1 2" key="1">
    <citation type="submission" date="2019-03" db="EMBL/GenBank/DDBJ databases">
        <title>Complete genome sequence of Paenisporosarcina antarctica CGMCC 1.6503T.</title>
        <authorList>
            <person name="Rong J.-C."/>
            <person name="Chi N.-Y."/>
            <person name="Zhang Q.-F."/>
        </authorList>
    </citation>
    <scope>NUCLEOTIDE SEQUENCE [LARGE SCALE GENOMIC DNA]</scope>
    <source>
        <strain evidence="1 2">CGMCC 1.6503</strain>
    </source>
</reference>
<protein>
    <submittedName>
        <fullName evidence="1">Uncharacterized protein</fullName>
    </submittedName>
</protein>
<evidence type="ECO:0000313" key="2">
    <source>
        <dbReference type="Proteomes" id="UP000294292"/>
    </source>
</evidence>
<evidence type="ECO:0000313" key="1">
    <source>
        <dbReference type="EMBL" id="QBP41766.1"/>
    </source>
</evidence>
<proteinExistence type="predicted"/>
<dbReference type="AlphaFoldDB" id="A0A4P7A1I9"/>
<keyword evidence="2" id="KW-1185">Reference proteome</keyword>
<dbReference type="OrthoDB" id="9816036at2"/>